<dbReference type="SUPFAM" id="SSF51445">
    <property type="entry name" value="(Trans)glycosidases"/>
    <property type="match status" value="1"/>
</dbReference>
<dbReference type="InterPro" id="IPR006048">
    <property type="entry name" value="A-amylase/branching_C"/>
</dbReference>
<proteinExistence type="predicted"/>
<dbReference type="InterPro" id="IPR017853">
    <property type="entry name" value="GH"/>
</dbReference>
<organism evidence="2">
    <name type="scientific">freshwater metagenome</name>
    <dbReference type="NCBI Taxonomy" id="449393"/>
    <lineage>
        <taxon>unclassified sequences</taxon>
        <taxon>metagenomes</taxon>
        <taxon>ecological metagenomes</taxon>
    </lineage>
</organism>
<name>A0A6J5ZUT3_9ZZZZ</name>
<dbReference type="GO" id="GO:0003844">
    <property type="term" value="F:1,4-alpha-glucan branching enzyme activity"/>
    <property type="evidence" value="ECO:0007669"/>
    <property type="project" value="UniProtKB-EC"/>
</dbReference>
<gene>
    <name evidence="2" type="ORF">UFOPK3770_01363</name>
</gene>
<dbReference type="InterPro" id="IPR006407">
    <property type="entry name" value="GlgB"/>
</dbReference>
<dbReference type="PANTHER" id="PTHR43651:SF3">
    <property type="entry name" value="1,4-ALPHA-GLUCAN-BRANCHING ENZYME"/>
    <property type="match status" value="1"/>
</dbReference>
<dbReference type="Pfam" id="PF02806">
    <property type="entry name" value="Alpha-amylase_C"/>
    <property type="match status" value="1"/>
</dbReference>
<dbReference type="EMBL" id="CAESAJ010000215">
    <property type="protein sequence ID" value="CAB4345006.1"/>
    <property type="molecule type" value="Genomic_DNA"/>
</dbReference>
<dbReference type="FunFam" id="2.60.40.1180:FF:000002">
    <property type="entry name" value="1,4-alpha-glucan branching enzyme GlgB"/>
    <property type="match status" value="1"/>
</dbReference>
<dbReference type="GO" id="GO:0005978">
    <property type="term" value="P:glycogen biosynthetic process"/>
    <property type="evidence" value="ECO:0007669"/>
    <property type="project" value="InterPro"/>
</dbReference>
<reference evidence="2" key="1">
    <citation type="submission" date="2020-05" db="EMBL/GenBank/DDBJ databases">
        <authorList>
            <person name="Chiriac C."/>
            <person name="Salcher M."/>
            <person name="Ghai R."/>
            <person name="Kavagutti S V."/>
        </authorList>
    </citation>
    <scope>NUCLEOTIDE SEQUENCE</scope>
</reference>
<dbReference type="NCBIfam" id="TIGR01515">
    <property type="entry name" value="branching_enzym"/>
    <property type="match status" value="1"/>
</dbReference>
<evidence type="ECO:0000313" key="2">
    <source>
        <dbReference type="EMBL" id="CAB4345006.1"/>
    </source>
</evidence>
<dbReference type="CDD" id="cd11322">
    <property type="entry name" value="AmyAc_Glg_BE"/>
    <property type="match status" value="1"/>
</dbReference>
<feature type="domain" description="Alpha-amylase/branching enzyme C-terminal all beta" evidence="1">
    <location>
        <begin position="240"/>
        <end position="337"/>
    </location>
</feature>
<dbReference type="PANTHER" id="PTHR43651">
    <property type="entry name" value="1,4-ALPHA-GLUCAN-BRANCHING ENZYME"/>
    <property type="match status" value="1"/>
</dbReference>
<protein>
    <submittedName>
        <fullName evidence="2">Unannotated protein</fullName>
    </submittedName>
</protein>
<dbReference type="GO" id="GO:0043169">
    <property type="term" value="F:cation binding"/>
    <property type="evidence" value="ECO:0007669"/>
    <property type="project" value="InterPro"/>
</dbReference>
<dbReference type="Gene3D" id="3.20.20.80">
    <property type="entry name" value="Glycosidases"/>
    <property type="match status" value="1"/>
</dbReference>
<dbReference type="Gene3D" id="2.60.40.1180">
    <property type="entry name" value="Golgi alpha-mannosidase II"/>
    <property type="match status" value="1"/>
</dbReference>
<evidence type="ECO:0000259" key="1">
    <source>
        <dbReference type="Pfam" id="PF02806"/>
    </source>
</evidence>
<sequence length="338" mass="37990">MANALFILQEFHIDGLRVDAVASMLYLDYSREEGQWEPNQFGGRENLEAVQFLQEFNATVYGRIPGIVTIAEESTAWPGVTQPTDMDGLGFGLKWNMGWMHDTLGYLKRDAVHREFHHNEMTFPLMYAWSENYVLPISHDEVVHGKGSLLSRMSGDTWQRLANLRAYLGYMWAHPGKQLIFMGSEFAQPAEWSQAHGLDWWILDQPAHQGVAQCVKSLNQIYRKTQALWERDNDPEGFQWIVGDDSQGNVFAWIRYDNNGSALVSITNFSPVVRDSYRIGLPHAGTWVEVLNTDAVEFGGSGVGNFGSVDAGATPSHGMPAMATLTLPPLSTIWLLHQ</sequence>
<accession>A0A6J5ZUT3</accession>
<dbReference type="SUPFAM" id="SSF51011">
    <property type="entry name" value="Glycosyl hydrolase domain"/>
    <property type="match status" value="1"/>
</dbReference>
<dbReference type="AlphaFoldDB" id="A0A6J5ZUT3"/>
<dbReference type="InterPro" id="IPR013780">
    <property type="entry name" value="Glyco_hydro_b"/>
</dbReference>
<dbReference type="GO" id="GO:0005829">
    <property type="term" value="C:cytosol"/>
    <property type="evidence" value="ECO:0007669"/>
    <property type="project" value="TreeGrafter"/>
</dbReference>